<comment type="caution">
    <text evidence="1">The sequence shown here is derived from an EMBL/GenBank/DDBJ whole genome shotgun (WGS) entry which is preliminary data.</text>
</comment>
<dbReference type="Proteomes" id="UP000632222">
    <property type="component" value="Unassembled WGS sequence"/>
</dbReference>
<organism evidence="1 2">
    <name type="scientific">Deinococcus roseus</name>
    <dbReference type="NCBI Taxonomy" id="392414"/>
    <lineage>
        <taxon>Bacteria</taxon>
        <taxon>Thermotogati</taxon>
        <taxon>Deinococcota</taxon>
        <taxon>Deinococci</taxon>
        <taxon>Deinococcales</taxon>
        <taxon>Deinococcaceae</taxon>
        <taxon>Deinococcus</taxon>
    </lineage>
</organism>
<dbReference type="EMBL" id="BMOD01000033">
    <property type="protein sequence ID" value="GGJ55384.1"/>
    <property type="molecule type" value="Genomic_DNA"/>
</dbReference>
<protein>
    <submittedName>
        <fullName evidence="1">Uncharacterized protein</fullName>
    </submittedName>
</protein>
<gene>
    <name evidence="1" type="ORF">GCM10008938_46940</name>
</gene>
<proteinExistence type="predicted"/>
<sequence>MLFLISLAIGLTLGLLIGGAVLLLARGITPTLDPRDALEMETLQQGRPHLI</sequence>
<evidence type="ECO:0000313" key="2">
    <source>
        <dbReference type="Proteomes" id="UP000632222"/>
    </source>
</evidence>
<name>A0ABQ2DH26_9DEIO</name>
<accession>A0ABQ2DH26</accession>
<evidence type="ECO:0000313" key="1">
    <source>
        <dbReference type="EMBL" id="GGJ55384.1"/>
    </source>
</evidence>
<reference evidence="2" key="1">
    <citation type="journal article" date="2019" name="Int. J. Syst. Evol. Microbiol.">
        <title>The Global Catalogue of Microorganisms (GCM) 10K type strain sequencing project: providing services to taxonomists for standard genome sequencing and annotation.</title>
        <authorList>
            <consortium name="The Broad Institute Genomics Platform"/>
            <consortium name="The Broad Institute Genome Sequencing Center for Infectious Disease"/>
            <person name="Wu L."/>
            <person name="Ma J."/>
        </authorList>
    </citation>
    <scope>NUCLEOTIDE SEQUENCE [LARGE SCALE GENOMIC DNA]</scope>
    <source>
        <strain evidence="2">JCM 14370</strain>
    </source>
</reference>
<dbReference type="RefSeq" id="WP_189007916.1">
    <property type="nucleotide sequence ID" value="NZ_BMOD01000033.1"/>
</dbReference>
<keyword evidence="2" id="KW-1185">Reference proteome</keyword>